<gene>
    <name evidence="3" type="ORF">H6G95_32390</name>
</gene>
<dbReference type="Proteomes" id="UP000604661">
    <property type="component" value="Unassembled WGS sequence"/>
</dbReference>
<dbReference type="PANTHER" id="PTHR42700:SF1">
    <property type="entry name" value="SULFATE ADENYLYLTRANSFERASE"/>
    <property type="match status" value="1"/>
</dbReference>
<dbReference type="EC" id="2.7.1.25" evidence="3"/>
<dbReference type="InterPro" id="IPR050512">
    <property type="entry name" value="Sulf_AdTrans/APS_kinase"/>
</dbReference>
<name>A0ABR8F4V0_NOSLI</name>
<evidence type="ECO:0000256" key="1">
    <source>
        <dbReference type="ARBA" id="ARBA00022679"/>
    </source>
</evidence>
<evidence type="ECO:0000313" key="4">
    <source>
        <dbReference type="Proteomes" id="UP000604661"/>
    </source>
</evidence>
<dbReference type="SUPFAM" id="SSF52540">
    <property type="entry name" value="P-loop containing nucleoside triphosphate hydrolases"/>
    <property type="match status" value="1"/>
</dbReference>
<sequence>MHHQGLILWLTGLSGAGKTTIALSVAQELRSRNYQVELLDGDVVRTHLSHGREQRDFVRLGKKAAIANKYI</sequence>
<evidence type="ECO:0000259" key="2">
    <source>
        <dbReference type="Pfam" id="PF01583"/>
    </source>
</evidence>
<evidence type="ECO:0000313" key="3">
    <source>
        <dbReference type="EMBL" id="MBD2565198.1"/>
    </source>
</evidence>
<feature type="domain" description="APS kinase" evidence="2">
    <location>
        <begin position="4"/>
        <end position="52"/>
    </location>
</feature>
<protein>
    <submittedName>
        <fullName evidence="3">Adenylyl-sulfate kinase</fullName>
        <ecNumber evidence="3">2.7.1.25</ecNumber>
    </submittedName>
</protein>
<dbReference type="EMBL" id="JACJTE010000073">
    <property type="protein sequence ID" value="MBD2565198.1"/>
    <property type="molecule type" value="Genomic_DNA"/>
</dbReference>
<keyword evidence="4" id="KW-1185">Reference proteome</keyword>
<dbReference type="InterPro" id="IPR027417">
    <property type="entry name" value="P-loop_NTPase"/>
</dbReference>
<dbReference type="PANTHER" id="PTHR42700">
    <property type="entry name" value="SULFATE ADENYLYLTRANSFERASE"/>
    <property type="match status" value="1"/>
</dbReference>
<proteinExistence type="predicted"/>
<dbReference type="RefSeq" id="WP_190900814.1">
    <property type="nucleotide sequence ID" value="NZ_JACJTE010000073.1"/>
</dbReference>
<dbReference type="InterPro" id="IPR059117">
    <property type="entry name" value="APS_kinase_dom"/>
</dbReference>
<dbReference type="GO" id="GO:0004020">
    <property type="term" value="F:adenylylsulfate kinase activity"/>
    <property type="evidence" value="ECO:0007669"/>
    <property type="project" value="UniProtKB-EC"/>
</dbReference>
<keyword evidence="3" id="KW-0418">Kinase</keyword>
<organism evidence="3 4">
    <name type="scientific">Nostoc linckia FACHB-391</name>
    <dbReference type="NCBI Taxonomy" id="2692906"/>
    <lineage>
        <taxon>Bacteria</taxon>
        <taxon>Bacillati</taxon>
        <taxon>Cyanobacteriota</taxon>
        <taxon>Cyanophyceae</taxon>
        <taxon>Nostocales</taxon>
        <taxon>Nostocaceae</taxon>
        <taxon>Nostoc</taxon>
    </lineage>
</organism>
<reference evidence="3 4" key="1">
    <citation type="journal article" date="2020" name="ISME J.">
        <title>Comparative genomics reveals insights into cyanobacterial evolution and habitat adaptation.</title>
        <authorList>
            <person name="Chen M.Y."/>
            <person name="Teng W.K."/>
            <person name="Zhao L."/>
            <person name="Hu C.X."/>
            <person name="Zhou Y.K."/>
            <person name="Han B.P."/>
            <person name="Song L.R."/>
            <person name="Shu W.S."/>
        </authorList>
    </citation>
    <scope>NUCLEOTIDE SEQUENCE [LARGE SCALE GENOMIC DNA]</scope>
    <source>
        <strain evidence="3 4">FACHB-391</strain>
    </source>
</reference>
<keyword evidence="1 3" id="KW-0808">Transferase</keyword>
<dbReference type="Pfam" id="PF01583">
    <property type="entry name" value="APS_kinase"/>
    <property type="match status" value="1"/>
</dbReference>
<dbReference type="Gene3D" id="3.40.50.300">
    <property type="entry name" value="P-loop containing nucleotide triphosphate hydrolases"/>
    <property type="match status" value="1"/>
</dbReference>
<accession>A0ABR8F4V0</accession>
<comment type="caution">
    <text evidence="3">The sequence shown here is derived from an EMBL/GenBank/DDBJ whole genome shotgun (WGS) entry which is preliminary data.</text>
</comment>